<evidence type="ECO:0008006" key="5">
    <source>
        <dbReference type="Google" id="ProtNLM"/>
    </source>
</evidence>
<protein>
    <recommendedName>
        <fullName evidence="5">Pentatricopeptide repeat-containing protein</fullName>
    </recommendedName>
</protein>
<keyword evidence="2" id="KW-0677">Repeat</keyword>
<evidence type="ECO:0000313" key="3">
    <source>
        <dbReference type="EMBL" id="KAK6116840.1"/>
    </source>
</evidence>
<dbReference type="Proteomes" id="UP001318860">
    <property type="component" value="Unassembled WGS sequence"/>
</dbReference>
<keyword evidence="4" id="KW-1185">Reference proteome</keyword>
<dbReference type="EMBL" id="JABTTQ020003481">
    <property type="protein sequence ID" value="KAK6116840.1"/>
    <property type="molecule type" value="Genomic_DNA"/>
</dbReference>
<dbReference type="PANTHER" id="PTHR46598">
    <property type="entry name" value="BNAC05G43320D PROTEIN"/>
    <property type="match status" value="1"/>
</dbReference>
<dbReference type="Gene3D" id="1.25.40.10">
    <property type="entry name" value="Tetratricopeptide repeat domain"/>
    <property type="match status" value="2"/>
</dbReference>
<gene>
    <name evidence="3" type="ORF">DH2020_049406</name>
</gene>
<dbReference type="NCBIfam" id="TIGR00756">
    <property type="entry name" value="PPR"/>
    <property type="match status" value="1"/>
</dbReference>
<dbReference type="Pfam" id="PF01535">
    <property type="entry name" value="PPR"/>
    <property type="match status" value="1"/>
</dbReference>
<evidence type="ECO:0000256" key="1">
    <source>
        <dbReference type="ARBA" id="ARBA00007626"/>
    </source>
</evidence>
<comment type="similarity">
    <text evidence="1">Belongs to the PPR family. P subfamily.</text>
</comment>
<dbReference type="PANTHER" id="PTHR46598:SF3">
    <property type="entry name" value="OS07G0495300 PROTEIN"/>
    <property type="match status" value="1"/>
</dbReference>
<sequence length="485" mass="55894">MALVGVTADAHTAVIIARIHEMNGMRDELKKFKDCIYMVPNTLIHHYQQFYDCLLSLHFKFNDIDGASALLLDLCKYSESNIFVRCQREQEKSCTVSIGSGNIKMGLRLQFLPQQLKDFFYKVNGKQELVSYKNGKLVLSNKGLAKLIIGYKRSGRISELSKLLICIRNMLSSCSDVVDACIYLGWLETAHDIIEDLESEKYCVGEGSYLSLLTAYYDNNMLREADGLVRQIKRAGYAVNFSKAQDKGTLGLEVRSPCKADLANSIIQNTKEDGEEASFLVHEYNSSIYFFTKAKMMEDAIQTYRKMQKMKIYPNVSTFFHLISGYCSLGMYREITILWGDIKRSMGNRNTVYNRDLYELLLLNFLRGGYFERVMEVIGFMMENGMFLDKWSYKNEFLKFHRDLYRSLTACDAKDEAQSKRIEHVRAFRKLHDQSPITWLQSQLNKLTVKRIKKRQTASTFNALPRAHGLCTFNVSKAQTINSRH</sequence>
<reference evidence="3 4" key="1">
    <citation type="journal article" date="2021" name="Comput. Struct. Biotechnol. J.">
        <title>De novo genome assembly of the potent medicinal plant Rehmannia glutinosa using nanopore technology.</title>
        <authorList>
            <person name="Ma L."/>
            <person name="Dong C."/>
            <person name="Song C."/>
            <person name="Wang X."/>
            <person name="Zheng X."/>
            <person name="Niu Y."/>
            <person name="Chen S."/>
            <person name="Feng W."/>
        </authorList>
    </citation>
    <scope>NUCLEOTIDE SEQUENCE [LARGE SCALE GENOMIC DNA]</scope>
    <source>
        <strain evidence="3">DH-2019</strain>
    </source>
</reference>
<organism evidence="3 4">
    <name type="scientific">Rehmannia glutinosa</name>
    <name type="common">Chinese foxglove</name>
    <dbReference type="NCBI Taxonomy" id="99300"/>
    <lineage>
        <taxon>Eukaryota</taxon>
        <taxon>Viridiplantae</taxon>
        <taxon>Streptophyta</taxon>
        <taxon>Embryophyta</taxon>
        <taxon>Tracheophyta</taxon>
        <taxon>Spermatophyta</taxon>
        <taxon>Magnoliopsida</taxon>
        <taxon>eudicotyledons</taxon>
        <taxon>Gunneridae</taxon>
        <taxon>Pentapetalae</taxon>
        <taxon>asterids</taxon>
        <taxon>lamiids</taxon>
        <taxon>Lamiales</taxon>
        <taxon>Orobanchaceae</taxon>
        <taxon>Rehmannieae</taxon>
        <taxon>Rehmannia</taxon>
    </lineage>
</organism>
<dbReference type="InterPro" id="IPR011990">
    <property type="entry name" value="TPR-like_helical_dom_sf"/>
</dbReference>
<dbReference type="InterPro" id="IPR002885">
    <property type="entry name" value="PPR_rpt"/>
</dbReference>
<evidence type="ECO:0000256" key="2">
    <source>
        <dbReference type="ARBA" id="ARBA00022737"/>
    </source>
</evidence>
<evidence type="ECO:0000313" key="4">
    <source>
        <dbReference type="Proteomes" id="UP001318860"/>
    </source>
</evidence>
<dbReference type="Pfam" id="PF13041">
    <property type="entry name" value="PPR_2"/>
    <property type="match status" value="1"/>
</dbReference>
<proteinExistence type="inferred from homology"/>
<comment type="caution">
    <text evidence="3">The sequence shown here is derived from an EMBL/GenBank/DDBJ whole genome shotgun (WGS) entry which is preliminary data.</text>
</comment>
<accession>A0ABR0U2W6</accession>
<name>A0ABR0U2W6_REHGL</name>